<dbReference type="PROSITE" id="PS51257">
    <property type="entry name" value="PROKAR_LIPOPROTEIN"/>
    <property type="match status" value="1"/>
</dbReference>
<name>A0A643FZ59_9BURK</name>
<dbReference type="InterPro" id="IPR006311">
    <property type="entry name" value="TAT_signal"/>
</dbReference>
<reference evidence="2 3" key="1">
    <citation type="submission" date="2020-10" db="EMBL/GenBank/DDBJ databases">
        <title>Complete genome sequence of Cupriavidus basilensis CCUG 49340T.</title>
        <authorList>
            <person name="Salva-Serra F."/>
            <person name="Donoso R.A."/>
            <person name="Cho K.H."/>
            <person name="Yoo J.A."/>
            <person name="Lee K."/>
            <person name="Yoon S.-H."/>
            <person name="Perez-Pantoja D."/>
            <person name="Moore E.R.B."/>
        </authorList>
    </citation>
    <scope>NUCLEOTIDE SEQUENCE [LARGE SCALE GENOMIC DNA]</scope>
    <source>
        <strain evidence="3">CCUG 49340</strain>
    </source>
</reference>
<dbReference type="PROSITE" id="PS51318">
    <property type="entry name" value="TAT"/>
    <property type="match status" value="1"/>
</dbReference>
<dbReference type="GeneID" id="98404882"/>
<evidence type="ECO:0000313" key="2">
    <source>
        <dbReference type="EMBL" id="QOT78739.1"/>
    </source>
</evidence>
<dbReference type="RefSeq" id="WP_150984503.1">
    <property type="nucleotide sequence ID" value="NZ_CP062804.1"/>
</dbReference>
<comment type="similarity">
    <text evidence="1">Belongs to the UPF0065 (bug) family.</text>
</comment>
<proteinExistence type="inferred from homology"/>
<dbReference type="Pfam" id="PF03401">
    <property type="entry name" value="TctC"/>
    <property type="match status" value="1"/>
</dbReference>
<evidence type="ECO:0000256" key="1">
    <source>
        <dbReference type="ARBA" id="ARBA00006987"/>
    </source>
</evidence>
<dbReference type="PIRSF" id="PIRSF017082">
    <property type="entry name" value="YflP"/>
    <property type="match status" value="1"/>
</dbReference>
<dbReference type="SUPFAM" id="SSF53850">
    <property type="entry name" value="Periplasmic binding protein-like II"/>
    <property type="match status" value="1"/>
</dbReference>
<dbReference type="Gene3D" id="3.40.190.10">
    <property type="entry name" value="Periplasmic binding protein-like II"/>
    <property type="match status" value="1"/>
</dbReference>
<dbReference type="AlphaFoldDB" id="A0A643FZ59"/>
<accession>A0A643FZ59</accession>
<dbReference type="PANTHER" id="PTHR42928">
    <property type="entry name" value="TRICARBOXYLATE-BINDING PROTEIN"/>
    <property type="match status" value="1"/>
</dbReference>
<dbReference type="PANTHER" id="PTHR42928:SF5">
    <property type="entry name" value="BLR1237 PROTEIN"/>
    <property type="match status" value="1"/>
</dbReference>
<gene>
    <name evidence="2" type="ORF">F7R26_028440</name>
</gene>
<dbReference type="CDD" id="cd13578">
    <property type="entry name" value="PBP2_Bug27"/>
    <property type="match status" value="1"/>
</dbReference>
<dbReference type="InterPro" id="IPR005064">
    <property type="entry name" value="BUG"/>
</dbReference>
<organism evidence="2 3">
    <name type="scientific">Cupriavidus basilensis</name>
    <dbReference type="NCBI Taxonomy" id="68895"/>
    <lineage>
        <taxon>Bacteria</taxon>
        <taxon>Pseudomonadati</taxon>
        <taxon>Pseudomonadota</taxon>
        <taxon>Betaproteobacteria</taxon>
        <taxon>Burkholderiales</taxon>
        <taxon>Burkholderiaceae</taxon>
        <taxon>Cupriavidus</taxon>
    </lineage>
</organism>
<protein>
    <submittedName>
        <fullName evidence="2">Tripartite tricarboxylate transporter substrate binding protein</fullName>
    </submittedName>
</protein>
<dbReference type="Proteomes" id="UP000397656">
    <property type="component" value="Chromosome 2"/>
</dbReference>
<evidence type="ECO:0000313" key="3">
    <source>
        <dbReference type="Proteomes" id="UP000397656"/>
    </source>
</evidence>
<dbReference type="InterPro" id="IPR042100">
    <property type="entry name" value="Bug_dom1"/>
</dbReference>
<dbReference type="EMBL" id="CP062804">
    <property type="protein sequence ID" value="QOT78739.1"/>
    <property type="molecule type" value="Genomic_DNA"/>
</dbReference>
<sequence>MHQSYKPSRRTLLAILAATAACVALPVRADTYPSRPIRMVVPFAAGGNTDIVARLIGRDLQKALGQPVVVENRPGASGNIGADIVAKSAPDGYTFLMGTVGTNAINASFYRKMPYDTAKDFTAVAMVASVPNILVVNPAVPAKNVKELTQFVKSENGKATFASSGAGSSIHLSGELYKVMTGTQMVHVPYKGSALAVTDLMGGQVQIMFDNAPTSLPFVKSGKLKALAVTGTQRMSALPDVPTMEEAGLPGFVTGSWFGLFAPAGTPREIVSKVSDAVMAAMRRPEFREQLVHAGAEPDPKPAAEFQVFALAEKARWEKVVKAAGVSVNE</sequence>
<dbReference type="Gene3D" id="3.40.190.150">
    <property type="entry name" value="Bordetella uptake gene, domain 1"/>
    <property type="match status" value="1"/>
</dbReference>